<dbReference type="PANTHER" id="PTHR47481:SF31">
    <property type="entry name" value="OS01G0873500 PROTEIN"/>
    <property type="match status" value="1"/>
</dbReference>
<proteinExistence type="predicted"/>
<dbReference type="EnsemblPlants" id="AET2Gv21301500.2">
    <property type="protein sequence ID" value="AET2Gv21301500.2"/>
    <property type="gene ID" value="AET2Gv21301500"/>
</dbReference>
<dbReference type="STRING" id="200361.A0A453DLV4"/>
<feature type="region of interest" description="Disordered" evidence="1">
    <location>
        <begin position="83"/>
        <end position="141"/>
    </location>
</feature>
<reference evidence="2" key="5">
    <citation type="journal article" date="2021" name="G3 (Bethesda)">
        <title>Aegilops tauschii genome assembly Aet v5.0 features greater sequence contiguity and improved annotation.</title>
        <authorList>
            <person name="Wang L."/>
            <person name="Zhu T."/>
            <person name="Rodriguez J.C."/>
            <person name="Deal K.R."/>
            <person name="Dubcovsky J."/>
            <person name="McGuire P.E."/>
            <person name="Lux T."/>
            <person name="Spannagl M."/>
            <person name="Mayer K.F.X."/>
            <person name="Baldrich P."/>
            <person name="Meyers B.C."/>
            <person name="Huo N."/>
            <person name="Gu Y.Q."/>
            <person name="Zhou H."/>
            <person name="Devos K.M."/>
            <person name="Bennetzen J.L."/>
            <person name="Unver T."/>
            <person name="Budak H."/>
            <person name="Gulick P.J."/>
            <person name="Galiba G."/>
            <person name="Kalapos B."/>
            <person name="Nelson D.R."/>
            <person name="Li P."/>
            <person name="You F.M."/>
            <person name="Luo M.C."/>
            <person name="Dvorak J."/>
        </authorList>
    </citation>
    <scope>NUCLEOTIDE SEQUENCE [LARGE SCALE GENOMIC DNA]</scope>
    <source>
        <strain evidence="2">cv. AL8/78</strain>
    </source>
</reference>
<reference evidence="3" key="2">
    <citation type="journal article" date="2017" name="Nat. Plants">
        <title>The Aegilops tauschii genome reveals multiple impacts of transposons.</title>
        <authorList>
            <person name="Zhao G."/>
            <person name="Zou C."/>
            <person name="Li K."/>
            <person name="Wang K."/>
            <person name="Li T."/>
            <person name="Gao L."/>
            <person name="Zhang X."/>
            <person name="Wang H."/>
            <person name="Yang Z."/>
            <person name="Liu X."/>
            <person name="Jiang W."/>
            <person name="Mao L."/>
            <person name="Kong X."/>
            <person name="Jiao Y."/>
            <person name="Jia J."/>
        </authorList>
    </citation>
    <scope>NUCLEOTIDE SEQUENCE [LARGE SCALE GENOMIC DNA]</scope>
    <source>
        <strain evidence="3">cv. AL8/78</strain>
    </source>
</reference>
<feature type="compositionally biased region" description="Basic residues" evidence="1">
    <location>
        <begin position="91"/>
        <end position="111"/>
    </location>
</feature>
<organism evidence="2 3">
    <name type="scientific">Aegilops tauschii subsp. strangulata</name>
    <name type="common">Goatgrass</name>
    <dbReference type="NCBI Taxonomy" id="200361"/>
    <lineage>
        <taxon>Eukaryota</taxon>
        <taxon>Viridiplantae</taxon>
        <taxon>Streptophyta</taxon>
        <taxon>Embryophyta</taxon>
        <taxon>Tracheophyta</taxon>
        <taxon>Spermatophyta</taxon>
        <taxon>Magnoliopsida</taxon>
        <taxon>Liliopsida</taxon>
        <taxon>Poales</taxon>
        <taxon>Poaceae</taxon>
        <taxon>BOP clade</taxon>
        <taxon>Pooideae</taxon>
        <taxon>Triticodae</taxon>
        <taxon>Triticeae</taxon>
        <taxon>Triticinae</taxon>
        <taxon>Aegilops</taxon>
    </lineage>
</organism>
<reference evidence="2" key="3">
    <citation type="journal article" date="2017" name="Nature">
        <title>Genome sequence of the progenitor of the wheat D genome Aegilops tauschii.</title>
        <authorList>
            <person name="Luo M.C."/>
            <person name="Gu Y.Q."/>
            <person name="Puiu D."/>
            <person name="Wang H."/>
            <person name="Twardziok S.O."/>
            <person name="Deal K.R."/>
            <person name="Huo N."/>
            <person name="Zhu T."/>
            <person name="Wang L."/>
            <person name="Wang Y."/>
            <person name="McGuire P.E."/>
            <person name="Liu S."/>
            <person name="Long H."/>
            <person name="Ramasamy R.K."/>
            <person name="Rodriguez J.C."/>
            <person name="Van S.L."/>
            <person name="Yuan L."/>
            <person name="Wang Z."/>
            <person name="Xia Z."/>
            <person name="Xiao L."/>
            <person name="Anderson O.D."/>
            <person name="Ouyang S."/>
            <person name="Liang Y."/>
            <person name="Zimin A.V."/>
            <person name="Pertea G."/>
            <person name="Qi P."/>
            <person name="Bennetzen J.L."/>
            <person name="Dai X."/>
            <person name="Dawson M.W."/>
            <person name="Muller H.G."/>
            <person name="Kugler K."/>
            <person name="Rivarola-Duarte L."/>
            <person name="Spannagl M."/>
            <person name="Mayer K.F.X."/>
            <person name="Lu F.H."/>
            <person name="Bevan M.W."/>
            <person name="Leroy P."/>
            <person name="Li P."/>
            <person name="You F.M."/>
            <person name="Sun Q."/>
            <person name="Liu Z."/>
            <person name="Lyons E."/>
            <person name="Wicker T."/>
            <person name="Salzberg S.L."/>
            <person name="Devos K.M."/>
            <person name="Dvorak J."/>
        </authorList>
    </citation>
    <scope>NUCLEOTIDE SEQUENCE [LARGE SCALE GENOMIC DNA]</scope>
    <source>
        <strain evidence="2">cv. AL8/78</strain>
    </source>
</reference>
<dbReference type="Proteomes" id="UP000015105">
    <property type="component" value="Chromosome 2D"/>
</dbReference>
<evidence type="ECO:0000313" key="2">
    <source>
        <dbReference type="EnsemblPlants" id="AET2Gv21301500.2"/>
    </source>
</evidence>
<keyword evidence="3" id="KW-1185">Reference proteome</keyword>
<evidence type="ECO:0000313" key="3">
    <source>
        <dbReference type="Proteomes" id="UP000015105"/>
    </source>
</evidence>
<feature type="region of interest" description="Disordered" evidence="1">
    <location>
        <begin position="211"/>
        <end position="230"/>
    </location>
</feature>
<dbReference type="AlphaFoldDB" id="A0A453DLV4"/>
<sequence length="230" mass="25072">SSAFIAKMKNLGDELAAAGRPVSDPEMVDYVLAGLDRDYDPVVAAIGAVKTTITVDELFAQISAFDQRVEMLGDGTEGAGFNSSANLAYRGRGRSNRGRGRGNRGCGRGRRPPTPSGSGTNSGRSYRGRPQQQQRQQPTRDYPECQICYKFHAGGARACWDRYEDDDYEEKEANAVTNSYGIDTNWYADTGATNHIMGELDKLTIRDKYHGPDQIHTASGSGLGHEENPS</sequence>
<protein>
    <submittedName>
        <fullName evidence="2">Uncharacterized protein</fullName>
    </submittedName>
</protein>
<name>A0A453DLV4_AEGTS</name>
<reference evidence="2" key="4">
    <citation type="submission" date="2019-03" db="UniProtKB">
        <authorList>
            <consortium name="EnsemblPlants"/>
        </authorList>
    </citation>
    <scope>IDENTIFICATION</scope>
</reference>
<dbReference type="Gramene" id="AET2Gv21301500.2">
    <property type="protein sequence ID" value="AET2Gv21301500.2"/>
    <property type="gene ID" value="AET2Gv21301500"/>
</dbReference>
<dbReference type="PANTHER" id="PTHR47481">
    <property type="match status" value="1"/>
</dbReference>
<reference evidence="3" key="1">
    <citation type="journal article" date="2014" name="Science">
        <title>Ancient hybridizations among the ancestral genomes of bread wheat.</title>
        <authorList>
            <consortium name="International Wheat Genome Sequencing Consortium,"/>
            <person name="Marcussen T."/>
            <person name="Sandve S.R."/>
            <person name="Heier L."/>
            <person name="Spannagl M."/>
            <person name="Pfeifer M."/>
            <person name="Jakobsen K.S."/>
            <person name="Wulff B.B."/>
            <person name="Steuernagel B."/>
            <person name="Mayer K.F."/>
            <person name="Olsen O.A."/>
        </authorList>
    </citation>
    <scope>NUCLEOTIDE SEQUENCE [LARGE SCALE GENOMIC DNA]</scope>
    <source>
        <strain evidence="3">cv. AL8/78</strain>
    </source>
</reference>
<evidence type="ECO:0000256" key="1">
    <source>
        <dbReference type="SAM" id="MobiDB-lite"/>
    </source>
</evidence>
<accession>A0A453DLV4</accession>